<keyword evidence="3" id="KW-1185">Reference proteome</keyword>
<name>A0A839IPQ9_9GAMM</name>
<protein>
    <submittedName>
        <fullName evidence="2">Uncharacterized protein</fullName>
    </submittedName>
</protein>
<gene>
    <name evidence="2" type="ORF">H4O21_09890</name>
</gene>
<feature type="coiled-coil region" evidence="1">
    <location>
        <begin position="35"/>
        <end position="69"/>
    </location>
</feature>
<evidence type="ECO:0000313" key="2">
    <source>
        <dbReference type="EMBL" id="MBB1486921.1"/>
    </source>
</evidence>
<keyword evidence="1" id="KW-0175">Coiled coil</keyword>
<dbReference type="RefSeq" id="WP_182808705.1">
    <property type="nucleotide sequence ID" value="NZ_JACJFM010000010.1"/>
</dbReference>
<evidence type="ECO:0000256" key="1">
    <source>
        <dbReference type="SAM" id="Coils"/>
    </source>
</evidence>
<organism evidence="2 3">
    <name type="scientific">Oceanospirillum sediminis</name>
    <dbReference type="NCBI Taxonomy" id="2760088"/>
    <lineage>
        <taxon>Bacteria</taxon>
        <taxon>Pseudomonadati</taxon>
        <taxon>Pseudomonadota</taxon>
        <taxon>Gammaproteobacteria</taxon>
        <taxon>Oceanospirillales</taxon>
        <taxon>Oceanospirillaceae</taxon>
        <taxon>Oceanospirillum</taxon>
    </lineage>
</organism>
<dbReference type="Proteomes" id="UP000565262">
    <property type="component" value="Unassembled WGS sequence"/>
</dbReference>
<sequence>MNCSDQGLLGNMPQNISGDGYTVLLPVMESRSMISQSHIDRLNNARSRCDELEATMIEIQQKIERRRKLLSEHIKQLQISLEKKQDSAEKTPQ</sequence>
<reference evidence="2 3" key="1">
    <citation type="submission" date="2020-08" db="EMBL/GenBank/DDBJ databases">
        <title>Oceanospirillum sp. nov. isolated from marine sediment.</title>
        <authorList>
            <person name="Ji X."/>
        </authorList>
    </citation>
    <scope>NUCLEOTIDE SEQUENCE [LARGE SCALE GENOMIC DNA]</scope>
    <source>
        <strain evidence="2 3">D5</strain>
    </source>
</reference>
<comment type="caution">
    <text evidence="2">The sequence shown here is derived from an EMBL/GenBank/DDBJ whole genome shotgun (WGS) entry which is preliminary data.</text>
</comment>
<accession>A0A839IPQ9</accession>
<proteinExistence type="predicted"/>
<dbReference type="EMBL" id="JACJFM010000010">
    <property type="protein sequence ID" value="MBB1486921.1"/>
    <property type="molecule type" value="Genomic_DNA"/>
</dbReference>
<dbReference type="AlphaFoldDB" id="A0A839IPQ9"/>
<evidence type="ECO:0000313" key="3">
    <source>
        <dbReference type="Proteomes" id="UP000565262"/>
    </source>
</evidence>